<feature type="region of interest" description="Disordered" evidence="5">
    <location>
        <begin position="109"/>
        <end position="171"/>
    </location>
</feature>
<dbReference type="Proteomes" id="UP001159364">
    <property type="component" value="Linkage Group LG11"/>
</dbReference>
<accession>A0AAV8SC22</accession>
<evidence type="ECO:0000256" key="1">
    <source>
        <dbReference type="ARBA" id="ARBA00004123"/>
    </source>
</evidence>
<organism evidence="8 9">
    <name type="scientific">Erythroxylum novogranatense</name>
    <dbReference type="NCBI Taxonomy" id="1862640"/>
    <lineage>
        <taxon>Eukaryota</taxon>
        <taxon>Viridiplantae</taxon>
        <taxon>Streptophyta</taxon>
        <taxon>Embryophyta</taxon>
        <taxon>Tracheophyta</taxon>
        <taxon>Spermatophyta</taxon>
        <taxon>Magnoliopsida</taxon>
        <taxon>eudicotyledons</taxon>
        <taxon>Gunneridae</taxon>
        <taxon>Pentapetalae</taxon>
        <taxon>rosids</taxon>
        <taxon>fabids</taxon>
        <taxon>Malpighiales</taxon>
        <taxon>Erythroxylaceae</taxon>
        <taxon>Erythroxylum</taxon>
    </lineage>
</organism>
<dbReference type="Pfam" id="PF16136">
    <property type="entry name" value="NLS_NINJA_AFP"/>
    <property type="match status" value="1"/>
</dbReference>
<evidence type="ECO:0000256" key="5">
    <source>
        <dbReference type="SAM" id="MobiDB-lite"/>
    </source>
</evidence>
<evidence type="ECO:0000259" key="7">
    <source>
        <dbReference type="Pfam" id="PF16135"/>
    </source>
</evidence>
<dbReference type="Pfam" id="PF07897">
    <property type="entry name" value="EAR"/>
    <property type="match status" value="1"/>
</dbReference>
<dbReference type="AlphaFoldDB" id="A0AAV8SC22"/>
<feature type="domain" description="Ethylene-responsive binding factor-associated repression" evidence="6">
    <location>
        <begin position="47"/>
        <end position="80"/>
    </location>
</feature>
<evidence type="ECO:0000256" key="2">
    <source>
        <dbReference type="ARBA" id="ARBA00006081"/>
    </source>
</evidence>
<evidence type="ECO:0000256" key="3">
    <source>
        <dbReference type="ARBA" id="ARBA00023242"/>
    </source>
</evidence>
<evidence type="ECO:0000313" key="8">
    <source>
        <dbReference type="EMBL" id="KAJ8749679.1"/>
    </source>
</evidence>
<evidence type="ECO:0000313" key="9">
    <source>
        <dbReference type="Proteomes" id="UP001159364"/>
    </source>
</evidence>
<keyword evidence="3 4" id="KW-0539">Nucleus</keyword>
<dbReference type="EMBL" id="JAIWQS010000011">
    <property type="protein sequence ID" value="KAJ8749679.1"/>
    <property type="molecule type" value="Genomic_DNA"/>
</dbReference>
<protein>
    <recommendedName>
        <fullName evidence="4">Ninja-family protein</fullName>
    </recommendedName>
    <alternativeName>
        <fullName evidence="4">ABI-binding protein</fullName>
    </alternativeName>
</protein>
<dbReference type="InterPro" id="IPR032310">
    <property type="entry name" value="NLS_NINJA_AFP-like"/>
</dbReference>
<feature type="compositionally biased region" description="Basic and acidic residues" evidence="5">
    <location>
        <begin position="136"/>
        <end position="161"/>
    </location>
</feature>
<feature type="region of interest" description="Disordered" evidence="5">
    <location>
        <begin position="1"/>
        <end position="22"/>
    </location>
</feature>
<dbReference type="GO" id="GO:0045892">
    <property type="term" value="P:negative regulation of DNA-templated transcription"/>
    <property type="evidence" value="ECO:0007669"/>
    <property type="project" value="TreeGrafter"/>
</dbReference>
<dbReference type="Pfam" id="PF16135">
    <property type="entry name" value="TDBD"/>
    <property type="match status" value="1"/>
</dbReference>
<gene>
    <name evidence="8" type="ORF">K2173_010099</name>
</gene>
<feature type="compositionally biased region" description="Polar residues" evidence="5">
    <location>
        <begin position="9"/>
        <end position="22"/>
    </location>
</feature>
<comment type="similarity">
    <text evidence="2 4">Belongs to the Ninja family.</text>
</comment>
<sequence length="349" mass="37792">MAQADRPQSAGTQHQHVSVNSRSIPVDLLQRLMSGSHFNHKPREEAEGDEIELSLGLSLNGKFGVDPRAKKLRRSSSIPDFINSSRKNGSAFVIPAASQNIARTCSLPAETEEEARKRKEMQTIRRMAAKRKRSEKQRNLKAVKDRNRGFGEEGCEEDKRNNGTIGNDPNYHREQLLKASGAGMELVRVPLSQGSIGSQGSGSSGISESECHLVQGMNQCADTRSPASAQMSECEQKLTVTPGSVSGSLRKLPTQDNKCSNFEVNDTKTKENVSGTSLEDMPCVSTRGDGPNGKIINGFLYKYGNGGEVRIVCVCHGSFLSPAEFVKHAGGGDVAHPLKHIVVNPSPLL</sequence>
<name>A0AAV8SC22_9ROSI</name>
<evidence type="ECO:0000256" key="4">
    <source>
        <dbReference type="RuleBase" id="RU369029"/>
    </source>
</evidence>
<evidence type="ECO:0000259" key="6">
    <source>
        <dbReference type="Pfam" id="PF07897"/>
    </source>
</evidence>
<dbReference type="InterPro" id="IPR012463">
    <property type="entry name" value="Ninja_motif"/>
</dbReference>
<dbReference type="InterPro" id="IPR031307">
    <property type="entry name" value="Ninja_fam"/>
</dbReference>
<dbReference type="GO" id="GO:0009737">
    <property type="term" value="P:response to abscisic acid"/>
    <property type="evidence" value="ECO:0007669"/>
    <property type="project" value="TreeGrafter"/>
</dbReference>
<feature type="compositionally biased region" description="Basic and acidic residues" evidence="5">
    <location>
        <begin position="114"/>
        <end position="123"/>
    </location>
</feature>
<feature type="domain" description="Tify" evidence="7">
    <location>
        <begin position="310"/>
        <end position="343"/>
    </location>
</feature>
<comment type="subcellular location">
    <subcellularLocation>
        <location evidence="1 4">Nucleus</location>
    </subcellularLocation>
</comment>
<dbReference type="GO" id="GO:0005634">
    <property type="term" value="C:nucleus"/>
    <property type="evidence" value="ECO:0007669"/>
    <property type="project" value="UniProtKB-SubCell"/>
</dbReference>
<proteinExistence type="inferred from homology"/>
<comment type="function">
    <text evidence="4">Acts as a negative regulator of abscisic acid (ABA) response.</text>
</comment>
<dbReference type="GO" id="GO:0007165">
    <property type="term" value="P:signal transduction"/>
    <property type="evidence" value="ECO:0007669"/>
    <property type="project" value="InterPro"/>
</dbReference>
<dbReference type="PANTHER" id="PTHR31413:SF31">
    <property type="entry name" value="NINJA-FAMILY PROTEIN AFP3"/>
    <property type="match status" value="1"/>
</dbReference>
<reference evidence="8 9" key="1">
    <citation type="submission" date="2021-09" db="EMBL/GenBank/DDBJ databases">
        <title>Genomic insights and catalytic innovation underlie evolution of tropane alkaloids biosynthesis.</title>
        <authorList>
            <person name="Wang Y.-J."/>
            <person name="Tian T."/>
            <person name="Huang J.-P."/>
            <person name="Huang S.-X."/>
        </authorList>
    </citation>
    <scope>NUCLEOTIDE SEQUENCE [LARGE SCALE GENOMIC DNA]</scope>
    <source>
        <strain evidence="8">KIB-2018</strain>
        <tissue evidence="8">Leaf</tissue>
    </source>
</reference>
<dbReference type="InterPro" id="IPR032308">
    <property type="entry name" value="TDBD"/>
</dbReference>
<keyword evidence="9" id="KW-1185">Reference proteome</keyword>
<comment type="caution">
    <text evidence="8">The sequence shown here is derived from an EMBL/GenBank/DDBJ whole genome shotgun (WGS) entry which is preliminary data.</text>
</comment>
<dbReference type="PANTHER" id="PTHR31413">
    <property type="entry name" value="AFP HOMOLOG 2"/>
    <property type="match status" value="1"/>
</dbReference>